<dbReference type="EMBL" id="JAANBB010000008">
    <property type="protein sequence ID" value="KAF7556930.1"/>
    <property type="molecule type" value="Genomic_DNA"/>
</dbReference>
<accession>A0A9P5LCT7</accession>
<feature type="transmembrane region" description="Helical" evidence="2">
    <location>
        <begin position="217"/>
        <end position="237"/>
    </location>
</feature>
<feature type="transmembrane region" description="Helical" evidence="2">
    <location>
        <begin position="6"/>
        <end position="27"/>
    </location>
</feature>
<dbReference type="InterPro" id="IPR056119">
    <property type="entry name" value="DUF7702"/>
</dbReference>
<feature type="transmembrane region" description="Helical" evidence="2">
    <location>
        <begin position="39"/>
        <end position="60"/>
    </location>
</feature>
<evidence type="ECO:0000313" key="5">
    <source>
        <dbReference type="Proteomes" id="UP000722485"/>
    </source>
</evidence>
<organism evidence="4 5">
    <name type="scientific">Cylindrodendrum hubeiense</name>
    <dbReference type="NCBI Taxonomy" id="595255"/>
    <lineage>
        <taxon>Eukaryota</taxon>
        <taxon>Fungi</taxon>
        <taxon>Dikarya</taxon>
        <taxon>Ascomycota</taxon>
        <taxon>Pezizomycotina</taxon>
        <taxon>Sordariomycetes</taxon>
        <taxon>Hypocreomycetidae</taxon>
        <taxon>Hypocreales</taxon>
        <taxon>Nectriaceae</taxon>
        <taxon>Cylindrodendrum</taxon>
    </lineage>
</organism>
<name>A0A9P5LCT7_9HYPO</name>
<evidence type="ECO:0000256" key="1">
    <source>
        <dbReference type="SAM" id="MobiDB-lite"/>
    </source>
</evidence>
<evidence type="ECO:0000256" key="2">
    <source>
        <dbReference type="SAM" id="Phobius"/>
    </source>
</evidence>
<dbReference type="Pfam" id="PF24800">
    <property type="entry name" value="DUF7702"/>
    <property type="match status" value="1"/>
</dbReference>
<feature type="domain" description="DUF7702" evidence="3">
    <location>
        <begin position="4"/>
        <end position="243"/>
    </location>
</feature>
<keyword evidence="2" id="KW-0472">Membrane</keyword>
<dbReference type="PANTHER" id="PTHR42109:SF2">
    <property type="entry name" value="INTEGRAL MEMBRANE PROTEIN"/>
    <property type="match status" value="1"/>
</dbReference>
<keyword evidence="5" id="KW-1185">Reference proteome</keyword>
<feature type="transmembrane region" description="Helical" evidence="2">
    <location>
        <begin position="180"/>
        <end position="205"/>
    </location>
</feature>
<keyword evidence="2" id="KW-1133">Transmembrane helix</keyword>
<feature type="transmembrane region" description="Helical" evidence="2">
    <location>
        <begin position="110"/>
        <end position="129"/>
    </location>
</feature>
<dbReference type="AlphaFoldDB" id="A0A9P5LCT7"/>
<feature type="transmembrane region" description="Helical" evidence="2">
    <location>
        <begin position="66"/>
        <end position="90"/>
    </location>
</feature>
<reference evidence="4" key="1">
    <citation type="submission" date="2020-03" db="EMBL/GenBank/DDBJ databases">
        <title>Draft Genome Sequence of Cylindrodendrum hubeiense.</title>
        <authorList>
            <person name="Buettner E."/>
            <person name="Kellner H."/>
        </authorList>
    </citation>
    <scope>NUCLEOTIDE SEQUENCE</scope>
    <source>
        <strain evidence="4">IHI 201604</strain>
    </source>
</reference>
<keyword evidence="2" id="KW-0812">Transmembrane</keyword>
<dbReference type="PANTHER" id="PTHR42109">
    <property type="entry name" value="UNPLACED GENOMIC SCAFFOLD UM_SCAF_CONTIG_1.265, WHOLE GENOME SHOTGUN SEQUENCE"/>
    <property type="match status" value="1"/>
</dbReference>
<sequence>MTIHARGIVSVVEVIVYIPALIAAIIVCSRHGFSRSSGWIYTIILCLVRVIGSVCQLLTYSNHSSGLLQATIIIDSIGISPLLLATLGMLSRFVDWINARGNSSFTVKQFRLVQLLITLGLILSIAGGTSGSTSSSGVPKIATTSKVGIVLYIVAYVAMTFALFVSFGSRSSVPTQEARVPVVMGLALPFILVRLVYSAVCVFLPSHTFSIIDGSVPVFVCMAVLEEFVVVAMYLVLGFNLSKMDPSEQGELVSRPWKESRNRNRNRGQSQGREEQRQELAPQQQQRQHHHHHHHHSHGSNNAV</sequence>
<feature type="compositionally biased region" description="Basic residues" evidence="1">
    <location>
        <begin position="287"/>
        <end position="298"/>
    </location>
</feature>
<dbReference type="OrthoDB" id="2560628at2759"/>
<evidence type="ECO:0000313" key="4">
    <source>
        <dbReference type="EMBL" id="KAF7556930.1"/>
    </source>
</evidence>
<gene>
    <name evidence="4" type="ORF">G7Z17_g1056</name>
</gene>
<feature type="transmembrane region" description="Helical" evidence="2">
    <location>
        <begin position="149"/>
        <end position="168"/>
    </location>
</feature>
<evidence type="ECO:0000259" key="3">
    <source>
        <dbReference type="Pfam" id="PF24800"/>
    </source>
</evidence>
<proteinExistence type="predicted"/>
<dbReference type="Proteomes" id="UP000722485">
    <property type="component" value="Unassembled WGS sequence"/>
</dbReference>
<feature type="region of interest" description="Disordered" evidence="1">
    <location>
        <begin position="246"/>
        <end position="304"/>
    </location>
</feature>
<comment type="caution">
    <text evidence="4">The sequence shown here is derived from an EMBL/GenBank/DDBJ whole genome shotgun (WGS) entry which is preliminary data.</text>
</comment>
<protein>
    <recommendedName>
        <fullName evidence="3">DUF7702 domain-containing protein</fullName>
    </recommendedName>
</protein>